<comment type="caution">
    <text evidence="2">The sequence shown here is derived from an EMBL/GenBank/DDBJ whole genome shotgun (WGS) entry which is preliminary data.</text>
</comment>
<dbReference type="AlphaFoldDB" id="A0A9D4PWK7"/>
<gene>
    <name evidence="2" type="ORF">HPB52_014033</name>
</gene>
<dbReference type="Proteomes" id="UP000821837">
    <property type="component" value="Unassembled WGS sequence"/>
</dbReference>
<evidence type="ECO:0000313" key="2">
    <source>
        <dbReference type="EMBL" id="KAH7956983.1"/>
    </source>
</evidence>
<feature type="region of interest" description="Disordered" evidence="1">
    <location>
        <begin position="1"/>
        <end position="21"/>
    </location>
</feature>
<evidence type="ECO:0000313" key="3">
    <source>
        <dbReference type="Proteomes" id="UP000821837"/>
    </source>
</evidence>
<protein>
    <submittedName>
        <fullName evidence="2">Uncharacterized protein</fullName>
    </submittedName>
</protein>
<dbReference type="EMBL" id="JABSTV010001250">
    <property type="protein sequence ID" value="KAH7956983.1"/>
    <property type="molecule type" value="Genomic_DNA"/>
</dbReference>
<keyword evidence="3" id="KW-1185">Reference proteome</keyword>
<accession>A0A9D4PWK7</accession>
<sequence>MAEATVNDCPQHAASPGRPAGSRLGQENYVHVWRDLVLCKSLMTGRIVVQGKEFLLGAHKLLTTAAAELVATPSDAPSDKLRNTQTLLFRQHVPAAAQGILQELRSGASFHRHPKEGSNLLYETQEAAQAAAQVLAAADTVKAAASILADTLVKAQVLAQHQAPAAQEAKGAVEHEANNATQYVAESANEAASSAASGTFKRVLTKLLIVGARWLLALRRKLTVWLEKTLAALMAEL</sequence>
<name>A0A9D4PWK7_RHISA</name>
<evidence type="ECO:0000256" key="1">
    <source>
        <dbReference type="SAM" id="MobiDB-lite"/>
    </source>
</evidence>
<reference evidence="2" key="2">
    <citation type="submission" date="2021-09" db="EMBL/GenBank/DDBJ databases">
        <authorList>
            <person name="Jia N."/>
            <person name="Wang J."/>
            <person name="Shi W."/>
            <person name="Du L."/>
            <person name="Sun Y."/>
            <person name="Zhan W."/>
            <person name="Jiang J."/>
            <person name="Wang Q."/>
            <person name="Zhang B."/>
            <person name="Ji P."/>
            <person name="Sakyi L.B."/>
            <person name="Cui X."/>
            <person name="Yuan T."/>
            <person name="Jiang B."/>
            <person name="Yang W."/>
            <person name="Lam T.T.-Y."/>
            <person name="Chang Q."/>
            <person name="Ding S."/>
            <person name="Wang X."/>
            <person name="Zhu J."/>
            <person name="Ruan X."/>
            <person name="Zhao L."/>
            <person name="Wei J."/>
            <person name="Que T."/>
            <person name="Du C."/>
            <person name="Cheng J."/>
            <person name="Dai P."/>
            <person name="Han X."/>
            <person name="Huang E."/>
            <person name="Gao Y."/>
            <person name="Liu J."/>
            <person name="Shao H."/>
            <person name="Ye R."/>
            <person name="Li L."/>
            <person name="Wei W."/>
            <person name="Wang X."/>
            <person name="Wang C."/>
            <person name="Huo Q."/>
            <person name="Li W."/>
            <person name="Guo W."/>
            <person name="Chen H."/>
            <person name="Chen S."/>
            <person name="Zhou L."/>
            <person name="Zhou L."/>
            <person name="Ni X."/>
            <person name="Tian J."/>
            <person name="Zhou Y."/>
            <person name="Sheng Y."/>
            <person name="Liu T."/>
            <person name="Pan Y."/>
            <person name="Xia L."/>
            <person name="Li J."/>
            <person name="Zhao F."/>
            <person name="Cao W."/>
        </authorList>
    </citation>
    <scope>NUCLEOTIDE SEQUENCE</scope>
    <source>
        <strain evidence="2">Rsan-2018</strain>
        <tissue evidence="2">Larvae</tissue>
    </source>
</reference>
<organism evidence="2 3">
    <name type="scientific">Rhipicephalus sanguineus</name>
    <name type="common">Brown dog tick</name>
    <name type="synonym">Ixodes sanguineus</name>
    <dbReference type="NCBI Taxonomy" id="34632"/>
    <lineage>
        <taxon>Eukaryota</taxon>
        <taxon>Metazoa</taxon>
        <taxon>Ecdysozoa</taxon>
        <taxon>Arthropoda</taxon>
        <taxon>Chelicerata</taxon>
        <taxon>Arachnida</taxon>
        <taxon>Acari</taxon>
        <taxon>Parasitiformes</taxon>
        <taxon>Ixodida</taxon>
        <taxon>Ixodoidea</taxon>
        <taxon>Ixodidae</taxon>
        <taxon>Rhipicephalinae</taxon>
        <taxon>Rhipicephalus</taxon>
        <taxon>Rhipicephalus</taxon>
    </lineage>
</organism>
<reference evidence="2" key="1">
    <citation type="journal article" date="2020" name="Cell">
        <title>Large-Scale Comparative Analyses of Tick Genomes Elucidate Their Genetic Diversity and Vector Capacities.</title>
        <authorList>
            <consortium name="Tick Genome and Microbiome Consortium (TIGMIC)"/>
            <person name="Jia N."/>
            <person name="Wang J."/>
            <person name="Shi W."/>
            <person name="Du L."/>
            <person name="Sun Y."/>
            <person name="Zhan W."/>
            <person name="Jiang J.F."/>
            <person name="Wang Q."/>
            <person name="Zhang B."/>
            <person name="Ji P."/>
            <person name="Bell-Sakyi L."/>
            <person name="Cui X.M."/>
            <person name="Yuan T.T."/>
            <person name="Jiang B.G."/>
            <person name="Yang W.F."/>
            <person name="Lam T.T."/>
            <person name="Chang Q.C."/>
            <person name="Ding S.J."/>
            <person name="Wang X.J."/>
            <person name="Zhu J.G."/>
            <person name="Ruan X.D."/>
            <person name="Zhao L."/>
            <person name="Wei J.T."/>
            <person name="Ye R.Z."/>
            <person name="Que T.C."/>
            <person name="Du C.H."/>
            <person name="Zhou Y.H."/>
            <person name="Cheng J.X."/>
            <person name="Dai P.F."/>
            <person name="Guo W.B."/>
            <person name="Han X.H."/>
            <person name="Huang E.J."/>
            <person name="Li L.F."/>
            <person name="Wei W."/>
            <person name="Gao Y.C."/>
            <person name="Liu J.Z."/>
            <person name="Shao H.Z."/>
            <person name="Wang X."/>
            <person name="Wang C.C."/>
            <person name="Yang T.C."/>
            <person name="Huo Q.B."/>
            <person name="Li W."/>
            <person name="Chen H.Y."/>
            <person name="Chen S.E."/>
            <person name="Zhou L.G."/>
            <person name="Ni X.B."/>
            <person name="Tian J.H."/>
            <person name="Sheng Y."/>
            <person name="Liu T."/>
            <person name="Pan Y.S."/>
            <person name="Xia L.Y."/>
            <person name="Li J."/>
            <person name="Zhao F."/>
            <person name="Cao W.C."/>
        </authorList>
    </citation>
    <scope>NUCLEOTIDE SEQUENCE</scope>
    <source>
        <strain evidence="2">Rsan-2018</strain>
    </source>
</reference>
<proteinExistence type="predicted"/>